<accession>A0A512AMP2</accession>
<evidence type="ECO:0000313" key="2">
    <source>
        <dbReference type="EMBL" id="GEO00975.1"/>
    </source>
</evidence>
<gene>
    <name evidence="2" type="ORF">NSE01_28070</name>
</gene>
<dbReference type="InterPro" id="IPR036390">
    <property type="entry name" value="WH_DNA-bd_sf"/>
</dbReference>
<dbReference type="InterPro" id="IPR036388">
    <property type="entry name" value="WH-like_DNA-bd_sf"/>
</dbReference>
<evidence type="ECO:0000313" key="3">
    <source>
        <dbReference type="Proteomes" id="UP000321464"/>
    </source>
</evidence>
<name>A0A512AMP2_9SPHN</name>
<dbReference type="InterPro" id="IPR000847">
    <property type="entry name" value="LysR_HTH_N"/>
</dbReference>
<dbReference type="Gene3D" id="1.10.10.10">
    <property type="entry name" value="Winged helix-like DNA-binding domain superfamily/Winged helix DNA-binding domain"/>
    <property type="match status" value="1"/>
</dbReference>
<dbReference type="OrthoDB" id="9800709at2"/>
<feature type="domain" description="HTH lysR-type" evidence="1">
    <location>
        <begin position="29"/>
        <end position="88"/>
    </location>
</feature>
<dbReference type="RefSeq" id="WP_147160298.1">
    <property type="nucleotide sequence ID" value="NZ_BJYR01000018.1"/>
</dbReference>
<dbReference type="SUPFAM" id="SSF46785">
    <property type="entry name" value="Winged helix' DNA-binding domain"/>
    <property type="match status" value="1"/>
</dbReference>
<dbReference type="EMBL" id="BJYR01000018">
    <property type="protein sequence ID" value="GEO00975.1"/>
    <property type="molecule type" value="Genomic_DNA"/>
</dbReference>
<dbReference type="Pfam" id="PF00126">
    <property type="entry name" value="HTH_1"/>
    <property type="match status" value="1"/>
</dbReference>
<proteinExistence type="predicted"/>
<dbReference type="AlphaFoldDB" id="A0A512AMP2"/>
<dbReference type="InterPro" id="IPR051815">
    <property type="entry name" value="Molybdate_resp_trans_reg"/>
</dbReference>
<dbReference type="PANTHER" id="PTHR30432">
    <property type="entry name" value="TRANSCRIPTIONAL REGULATOR MODE"/>
    <property type="match status" value="1"/>
</dbReference>
<dbReference type="GO" id="GO:0003700">
    <property type="term" value="F:DNA-binding transcription factor activity"/>
    <property type="evidence" value="ECO:0007669"/>
    <property type="project" value="InterPro"/>
</dbReference>
<protein>
    <recommendedName>
        <fullName evidence="1">HTH lysR-type domain-containing protein</fullName>
    </recommendedName>
</protein>
<organism evidence="2 3">
    <name type="scientific">Novosphingobium sediminis</name>
    <dbReference type="NCBI Taxonomy" id="707214"/>
    <lineage>
        <taxon>Bacteria</taxon>
        <taxon>Pseudomonadati</taxon>
        <taxon>Pseudomonadota</taxon>
        <taxon>Alphaproteobacteria</taxon>
        <taxon>Sphingomonadales</taxon>
        <taxon>Sphingomonadaceae</taxon>
        <taxon>Novosphingobium</taxon>
    </lineage>
</organism>
<keyword evidence="3" id="KW-1185">Reference proteome</keyword>
<evidence type="ECO:0000259" key="1">
    <source>
        <dbReference type="Pfam" id="PF00126"/>
    </source>
</evidence>
<dbReference type="PANTHER" id="PTHR30432:SF1">
    <property type="entry name" value="DNA-BINDING TRANSCRIPTIONAL DUAL REGULATOR MODE"/>
    <property type="match status" value="1"/>
</dbReference>
<dbReference type="Proteomes" id="UP000321464">
    <property type="component" value="Unassembled WGS sequence"/>
</dbReference>
<sequence length="135" mass="14197">MTTPPPSLKLKLQIMCGDAIAMGPGKADLLDAISAEGSISGAGRRLGMSYRRAWQLVDLMNRCWAAPLVETSPGSARGGGARLTAEGQEVLTSYRALQAALEVHAAGTELAALEGRLRSRPLRSQADRDDGAAHD</sequence>
<comment type="caution">
    <text evidence="2">The sequence shown here is derived from an EMBL/GenBank/DDBJ whole genome shotgun (WGS) entry which is preliminary data.</text>
</comment>
<reference evidence="2 3" key="1">
    <citation type="submission" date="2019-07" db="EMBL/GenBank/DDBJ databases">
        <title>Whole genome shotgun sequence of Novosphingobium sediminis NBRC 106119.</title>
        <authorList>
            <person name="Hosoyama A."/>
            <person name="Uohara A."/>
            <person name="Ohji S."/>
            <person name="Ichikawa N."/>
        </authorList>
    </citation>
    <scope>NUCLEOTIDE SEQUENCE [LARGE SCALE GENOMIC DNA]</scope>
    <source>
        <strain evidence="2 3">NBRC 106119</strain>
    </source>
</reference>